<name>A0ABY8DRJ3_9HYPH</name>
<dbReference type="RefSeq" id="WP_280663531.1">
    <property type="nucleotide sequence ID" value="NZ_CP120375.1"/>
</dbReference>
<keyword evidence="1" id="KW-0614">Plasmid</keyword>
<protein>
    <submittedName>
        <fullName evidence="1">Uncharacterized protein</fullName>
    </submittedName>
</protein>
<evidence type="ECO:0000313" key="2">
    <source>
        <dbReference type="Proteomes" id="UP001229355"/>
    </source>
</evidence>
<geneLocation type="plasmid" evidence="1 2">
    <name>unnamed</name>
</geneLocation>
<dbReference type="EMBL" id="CP120375">
    <property type="protein sequence ID" value="WEX91571.1"/>
    <property type="molecule type" value="Genomic_DNA"/>
</dbReference>
<reference evidence="1 2" key="1">
    <citation type="submission" date="2023-03" db="EMBL/GenBank/DDBJ databases">
        <authorList>
            <person name="Kaur S."/>
            <person name="Espinosa-Saiz D."/>
            <person name="Velazquez E."/>
            <person name="Menendez E."/>
            <person name="diCenzo G.C."/>
        </authorList>
    </citation>
    <scope>NUCLEOTIDE SEQUENCE [LARGE SCALE GENOMIC DNA]</scope>
    <source>
        <strain evidence="1 2">LMG 24692</strain>
        <plasmid evidence="1 2">unnamed</plasmid>
    </source>
</reference>
<gene>
    <name evidence="1" type="ORF">PZN02_006402</name>
</gene>
<keyword evidence="2" id="KW-1185">Reference proteome</keyword>
<accession>A0ABY8DRJ3</accession>
<organism evidence="1 2">
    <name type="scientific">Sinorhizobium garamanticum</name>
    <dbReference type="NCBI Taxonomy" id="680247"/>
    <lineage>
        <taxon>Bacteria</taxon>
        <taxon>Pseudomonadati</taxon>
        <taxon>Pseudomonadota</taxon>
        <taxon>Alphaproteobacteria</taxon>
        <taxon>Hyphomicrobiales</taxon>
        <taxon>Rhizobiaceae</taxon>
        <taxon>Sinorhizobium/Ensifer group</taxon>
        <taxon>Sinorhizobium</taxon>
    </lineage>
</organism>
<dbReference type="Proteomes" id="UP001229355">
    <property type="component" value="Plasmid unnamed"/>
</dbReference>
<sequence>MLELRDRSSHKLDARKMLPFFAPLGETDKIGFLDEIDPSPL</sequence>
<evidence type="ECO:0000313" key="1">
    <source>
        <dbReference type="EMBL" id="WEX91571.1"/>
    </source>
</evidence>
<proteinExistence type="predicted"/>